<dbReference type="EMBL" id="FZQB01000052">
    <property type="protein sequence ID" value="SNT76957.1"/>
    <property type="molecule type" value="Genomic_DNA"/>
</dbReference>
<protein>
    <submittedName>
        <fullName evidence="1">Uncharacterized protein</fullName>
    </submittedName>
</protein>
<organism evidence="1 2">
    <name type="scientific">Paracoccus seriniphilus</name>
    <dbReference type="NCBI Taxonomy" id="184748"/>
    <lineage>
        <taxon>Bacteria</taxon>
        <taxon>Pseudomonadati</taxon>
        <taxon>Pseudomonadota</taxon>
        <taxon>Alphaproteobacteria</taxon>
        <taxon>Rhodobacterales</taxon>
        <taxon>Paracoccaceae</taxon>
        <taxon>Paracoccus</taxon>
    </lineage>
</organism>
<keyword evidence="2" id="KW-1185">Reference proteome</keyword>
<feature type="non-terminal residue" evidence="1">
    <location>
        <position position="1"/>
    </location>
</feature>
<evidence type="ECO:0000313" key="1">
    <source>
        <dbReference type="EMBL" id="SNT76957.1"/>
    </source>
</evidence>
<reference evidence="1 2" key="1">
    <citation type="submission" date="2017-07" db="EMBL/GenBank/DDBJ databases">
        <authorList>
            <person name="Sun Z.S."/>
            <person name="Albrecht U."/>
            <person name="Echele G."/>
            <person name="Lee C.C."/>
        </authorList>
    </citation>
    <scope>NUCLEOTIDE SEQUENCE [LARGE SCALE GENOMIC DNA]</scope>
    <source>
        <strain evidence="1 2">DSM 14827</strain>
    </source>
</reference>
<dbReference type="AlphaFoldDB" id="A0A239Q4U2"/>
<evidence type="ECO:0000313" key="2">
    <source>
        <dbReference type="Proteomes" id="UP000198307"/>
    </source>
</evidence>
<gene>
    <name evidence="1" type="ORF">SAMN05444959_1521</name>
</gene>
<accession>A0A239Q4U2</accession>
<proteinExistence type="predicted"/>
<sequence length="26" mass="2944">WAEAVWKLKSMVYFREAAGGMDGGFH</sequence>
<dbReference type="Proteomes" id="UP000198307">
    <property type="component" value="Unassembled WGS sequence"/>
</dbReference>
<name>A0A239Q4U2_9RHOB</name>